<keyword evidence="2" id="KW-1185">Reference proteome</keyword>
<comment type="caution">
    <text evidence="1">The sequence shown here is derived from an EMBL/GenBank/DDBJ whole genome shotgun (WGS) entry which is preliminary data.</text>
</comment>
<dbReference type="VEuPathDB" id="FungiDB:AWRI3580_g342"/>
<dbReference type="EMBL" id="LPNN01000001">
    <property type="protein sequence ID" value="OEJ92962.1"/>
    <property type="molecule type" value="Genomic_DNA"/>
</dbReference>
<evidence type="ECO:0000313" key="1">
    <source>
        <dbReference type="EMBL" id="OEJ92962.1"/>
    </source>
</evidence>
<protein>
    <submittedName>
        <fullName evidence="1">Uncharacterized protein</fullName>
    </submittedName>
</protein>
<dbReference type="AlphaFoldDB" id="A0A1E5S163"/>
<organism evidence="1 2">
    <name type="scientific">Hanseniaspora uvarum</name>
    <name type="common">Yeast</name>
    <name type="synonym">Kloeckera apiculata</name>
    <dbReference type="NCBI Taxonomy" id="29833"/>
    <lineage>
        <taxon>Eukaryota</taxon>
        <taxon>Fungi</taxon>
        <taxon>Dikarya</taxon>
        <taxon>Ascomycota</taxon>
        <taxon>Saccharomycotina</taxon>
        <taxon>Saccharomycetes</taxon>
        <taxon>Saccharomycodales</taxon>
        <taxon>Saccharomycodaceae</taxon>
        <taxon>Hanseniaspora</taxon>
    </lineage>
</organism>
<name>A0A1E5S163_HANUV</name>
<proteinExistence type="predicted"/>
<sequence length="176" mass="20924">MNSHFYNSTFDNYTYDNINTNTEQHNQNILFLNKTQSGTNTMVSDKYASSLENNSVFSDNDLKFQPSYDITEEFYKLHLLKLQNEKVPHSNYNTNKQQVEDLSFEYVPNFGYKTNERDHYDIETYEPPTYESWEEEEDLDMIIDLNRSSSISSGVFQFEDSNRDFQLNNQFQNCKL</sequence>
<gene>
    <name evidence="1" type="ORF">AWRI3580_g342</name>
</gene>
<dbReference type="Proteomes" id="UP000095358">
    <property type="component" value="Unassembled WGS sequence"/>
</dbReference>
<reference evidence="2" key="1">
    <citation type="journal article" date="2016" name="Genome Announc.">
        <title>Genome sequences of three species of Hanseniaspora isolated from spontaneous wine fermentations.</title>
        <authorList>
            <person name="Sternes P.R."/>
            <person name="Lee D."/>
            <person name="Kutyna D.R."/>
            <person name="Borneman A.R."/>
        </authorList>
    </citation>
    <scope>NUCLEOTIDE SEQUENCE [LARGE SCALE GENOMIC DNA]</scope>
    <source>
        <strain evidence="2">AWRI3580</strain>
    </source>
</reference>
<dbReference type="OrthoDB" id="3972936at2759"/>
<evidence type="ECO:0000313" key="2">
    <source>
        <dbReference type="Proteomes" id="UP000095358"/>
    </source>
</evidence>
<accession>A0A1E5S163</accession>